<feature type="domain" description="Major facilitator superfamily (MFS) profile" evidence="7">
    <location>
        <begin position="20"/>
        <end position="472"/>
    </location>
</feature>
<organism evidence="8 9">
    <name type="scientific">Fistulina hepatica ATCC 64428</name>
    <dbReference type="NCBI Taxonomy" id="1128425"/>
    <lineage>
        <taxon>Eukaryota</taxon>
        <taxon>Fungi</taxon>
        <taxon>Dikarya</taxon>
        <taxon>Basidiomycota</taxon>
        <taxon>Agaricomycotina</taxon>
        <taxon>Agaricomycetes</taxon>
        <taxon>Agaricomycetidae</taxon>
        <taxon>Agaricales</taxon>
        <taxon>Fistulinaceae</taxon>
        <taxon>Fistulina</taxon>
    </lineage>
</organism>
<evidence type="ECO:0000256" key="3">
    <source>
        <dbReference type="ARBA" id="ARBA00022692"/>
    </source>
</evidence>
<accession>A0A0D7AFY7</accession>
<evidence type="ECO:0000313" key="8">
    <source>
        <dbReference type="EMBL" id="KIY50327.1"/>
    </source>
</evidence>
<dbReference type="InterPro" id="IPR011701">
    <property type="entry name" value="MFS"/>
</dbReference>
<feature type="transmembrane region" description="Helical" evidence="6">
    <location>
        <begin position="272"/>
        <end position="291"/>
    </location>
</feature>
<dbReference type="Pfam" id="PF07690">
    <property type="entry name" value="MFS_1"/>
    <property type="match status" value="1"/>
</dbReference>
<dbReference type="InterPro" id="IPR020846">
    <property type="entry name" value="MFS_dom"/>
</dbReference>
<evidence type="ECO:0000259" key="7">
    <source>
        <dbReference type="PROSITE" id="PS50850"/>
    </source>
</evidence>
<dbReference type="PROSITE" id="PS50850">
    <property type="entry name" value="MFS"/>
    <property type="match status" value="1"/>
</dbReference>
<keyword evidence="5 6" id="KW-0472">Membrane</keyword>
<keyword evidence="4 6" id="KW-1133">Transmembrane helix</keyword>
<evidence type="ECO:0000256" key="2">
    <source>
        <dbReference type="ARBA" id="ARBA00022448"/>
    </source>
</evidence>
<keyword evidence="9" id="KW-1185">Reference proteome</keyword>
<evidence type="ECO:0000313" key="9">
    <source>
        <dbReference type="Proteomes" id="UP000054144"/>
    </source>
</evidence>
<evidence type="ECO:0000256" key="5">
    <source>
        <dbReference type="ARBA" id="ARBA00023136"/>
    </source>
</evidence>
<feature type="transmembrane region" description="Helical" evidence="6">
    <location>
        <begin position="407"/>
        <end position="427"/>
    </location>
</feature>
<dbReference type="InterPro" id="IPR036259">
    <property type="entry name" value="MFS_trans_sf"/>
</dbReference>
<feature type="transmembrane region" description="Helical" evidence="6">
    <location>
        <begin position="380"/>
        <end position="400"/>
    </location>
</feature>
<comment type="subcellular location">
    <subcellularLocation>
        <location evidence="1">Membrane</location>
        <topology evidence="1">Multi-pass membrane protein</topology>
    </subcellularLocation>
</comment>
<dbReference type="Gene3D" id="1.20.1250.20">
    <property type="entry name" value="MFS general substrate transporter like domains"/>
    <property type="match status" value="1"/>
</dbReference>
<feature type="transmembrane region" description="Helical" evidence="6">
    <location>
        <begin position="61"/>
        <end position="80"/>
    </location>
</feature>
<dbReference type="EMBL" id="KN881676">
    <property type="protein sequence ID" value="KIY50327.1"/>
    <property type="molecule type" value="Genomic_DNA"/>
</dbReference>
<proteinExistence type="predicted"/>
<evidence type="ECO:0000256" key="6">
    <source>
        <dbReference type="SAM" id="Phobius"/>
    </source>
</evidence>
<gene>
    <name evidence="8" type="ORF">FISHEDRAFT_39673</name>
</gene>
<dbReference type="PANTHER" id="PTHR23504">
    <property type="entry name" value="MAJOR FACILITATOR SUPERFAMILY DOMAIN-CONTAINING PROTEIN 10"/>
    <property type="match status" value="1"/>
</dbReference>
<feature type="transmembrane region" description="Helical" evidence="6">
    <location>
        <begin position="311"/>
        <end position="330"/>
    </location>
</feature>
<keyword evidence="3 6" id="KW-0812">Transmembrane</keyword>
<dbReference type="InterPro" id="IPR001958">
    <property type="entry name" value="Tet-R_TetA/multi-R_MdtG-like"/>
</dbReference>
<reference evidence="8 9" key="1">
    <citation type="journal article" date="2015" name="Fungal Genet. Biol.">
        <title>Evolution of novel wood decay mechanisms in Agaricales revealed by the genome sequences of Fistulina hepatica and Cylindrobasidium torrendii.</title>
        <authorList>
            <person name="Floudas D."/>
            <person name="Held B.W."/>
            <person name="Riley R."/>
            <person name="Nagy L.G."/>
            <person name="Koehler G."/>
            <person name="Ransdell A.S."/>
            <person name="Younus H."/>
            <person name="Chow J."/>
            <person name="Chiniquy J."/>
            <person name="Lipzen A."/>
            <person name="Tritt A."/>
            <person name="Sun H."/>
            <person name="Haridas S."/>
            <person name="LaButti K."/>
            <person name="Ohm R.A."/>
            <person name="Kues U."/>
            <person name="Blanchette R.A."/>
            <person name="Grigoriev I.V."/>
            <person name="Minto R.E."/>
            <person name="Hibbett D.S."/>
        </authorList>
    </citation>
    <scope>NUCLEOTIDE SEQUENCE [LARGE SCALE GENOMIC DNA]</scope>
    <source>
        <strain evidence="8 9">ATCC 64428</strain>
    </source>
</reference>
<feature type="transmembrane region" description="Helical" evidence="6">
    <location>
        <begin position="21"/>
        <end position="41"/>
    </location>
</feature>
<feature type="transmembrane region" description="Helical" evidence="6">
    <location>
        <begin position="342"/>
        <end position="360"/>
    </location>
</feature>
<dbReference type="PANTHER" id="PTHR23504:SF15">
    <property type="entry name" value="MAJOR FACILITATOR SUPERFAMILY (MFS) PROFILE DOMAIN-CONTAINING PROTEIN"/>
    <property type="match status" value="1"/>
</dbReference>
<name>A0A0D7AFY7_9AGAR</name>
<evidence type="ECO:0000256" key="1">
    <source>
        <dbReference type="ARBA" id="ARBA00004141"/>
    </source>
</evidence>
<keyword evidence="2" id="KW-0813">Transport</keyword>
<evidence type="ECO:0000256" key="4">
    <source>
        <dbReference type="ARBA" id="ARBA00022989"/>
    </source>
</evidence>
<dbReference type="AlphaFoldDB" id="A0A0D7AFY7"/>
<feature type="transmembrane region" description="Helical" evidence="6">
    <location>
        <begin position="194"/>
        <end position="216"/>
    </location>
</feature>
<dbReference type="SUPFAM" id="SSF103473">
    <property type="entry name" value="MFS general substrate transporter"/>
    <property type="match status" value="1"/>
</dbReference>
<dbReference type="Proteomes" id="UP000054144">
    <property type="component" value="Unassembled WGS sequence"/>
</dbReference>
<dbReference type="OrthoDB" id="419616at2759"/>
<feature type="transmembrane region" description="Helical" evidence="6">
    <location>
        <begin position="153"/>
        <end position="174"/>
    </location>
</feature>
<dbReference type="GO" id="GO:0016020">
    <property type="term" value="C:membrane"/>
    <property type="evidence" value="ECO:0007669"/>
    <property type="project" value="UniProtKB-SubCell"/>
</dbReference>
<dbReference type="PRINTS" id="PR01035">
    <property type="entry name" value="TCRTETA"/>
</dbReference>
<sequence length="475" mass="51834">MTVDPAIPGQQKPTPLPWNQLIIVLLIQFAEPVTGCVIYPFVNQFVRELDVTQGDEKAVGYYAGLIESMFFFSEFLTVLAWGRASDKCGRRVILLFGPLGLAIATLGFGLANKFWLLIVFRFAQGVFNGNIGVSKTVMAEITDTTNRGQVFSLMPAMWGLAVAIAPTMGGLLSHPAEQYPGIFGSIKLFQMRPYFLPCAAAAMVAFSCYIYAFIGLKETSLLINNRAPQDYGAAHTLATAADVEEQAFAEAAEANSLTPPPFLSFFNPMLRLVLVNYGLLVFADMACFALLPLMYSTPIRYGGLGLSPHNIGMIMGLEGLYNIFIQVFVAGRLIRRFGPRTMQIVGSLTLVYIMAFYPVLSYVAHQKGGVDAIVYALSEWLLFCGYSTCISIATCHMYVVDSASGPAALGTTNGIAQMLATGVRTFAPWIASSLFSISLEHRLAGGYLVYLVLLVPCLVQVKYNLLLPARLQNHH</sequence>
<feature type="transmembrane region" description="Helical" evidence="6">
    <location>
        <begin position="447"/>
        <end position="467"/>
    </location>
</feature>
<feature type="transmembrane region" description="Helical" evidence="6">
    <location>
        <begin position="92"/>
        <end position="108"/>
    </location>
</feature>
<feature type="transmembrane region" description="Helical" evidence="6">
    <location>
        <begin position="114"/>
        <end position="133"/>
    </location>
</feature>
<protein>
    <submittedName>
        <fullName evidence="8">MFS general substrate transporter</fullName>
    </submittedName>
</protein>
<dbReference type="GO" id="GO:0022857">
    <property type="term" value="F:transmembrane transporter activity"/>
    <property type="evidence" value="ECO:0007669"/>
    <property type="project" value="InterPro"/>
</dbReference>